<keyword evidence="2 5" id="KW-0238">DNA-binding</keyword>
<dbReference type="EMBL" id="FOVR01000012">
    <property type="protein sequence ID" value="SFO74845.1"/>
    <property type="molecule type" value="Genomic_DNA"/>
</dbReference>
<dbReference type="Proteomes" id="UP000199236">
    <property type="component" value="Unassembled WGS sequence"/>
</dbReference>
<evidence type="ECO:0000256" key="1">
    <source>
        <dbReference type="ARBA" id="ARBA00023015"/>
    </source>
</evidence>
<sequence length="224" mass="24956">MAGGAVAAPKRGVKRSRTVYEDLQREIMLGALPPMATIVEMDIAERFACSQSTVREALIALSNDGLVERRSHRGTFVADARADDAHELIRIRRDIESRSMSRVLRRFGALLKNELVDIIEAMKSAAMQDDVYQVTIHDRAFHLNLFDAADLPSVRPVLQRCLIHNHRFKILNSGSQRDLYETAVRHEAILDALTAGDAKGATAAMAHHVTTIEEFGPDITEEEE</sequence>
<dbReference type="Pfam" id="PF07729">
    <property type="entry name" value="FCD"/>
    <property type="match status" value="1"/>
</dbReference>
<keyword evidence="3" id="KW-0804">Transcription</keyword>
<feature type="domain" description="HTH gntR-type" evidence="4">
    <location>
        <begin position="13"/>
        <end position="80"/>
    </location>
</feature>
<evidence type="ECO:0000313" key="6">
    <source>
        <dbReference type="Proteomes" id="UP000199236"/>
    </source>
</evidence>
<dbReference type="STRING" id="655353.SAMN04488056_11225"/>
<dbReference type="SMART" id="SM00345">
    <property type="entry name" value="HTH_GNTR"/>
    <property type="match status" value="1"/>
</dbReference>
<dbReference type="GO" id="GO:0003700">
    <property type="term" value="F:DNA-binding transcription factor activity"/>
    <property type="evidence" value="ECO:0007669"/>
    <property type="project" value="InterPro"/>
</dbReference>
<protein>
    <submittedName>
        <fullName evidence="5">DNA-binding transcriptional regulator, GntR family</fullName>
    </submittedName>
</protein>
<evidence type="ECO:0000256" key="2">
    <source>
        <dbReference type="ARBA" id="ARBA00023125"/>
    </source>
</evidence>
<dbReference type="PROSITE" id="PS50949">
    <property type="entry name" value="HTH_GNTR"/>
    <property type="match status" value="1"/>
</dbReference>
<dbReference type="InterPro" id="IPR008920">
    <property type="entry name" value="TF_FadR/GntR_C"/>
</dbReference>
<dbReference type="PANTHER" id="PTHR43537">
    <property type="entry name" value="TRANSCRIPTIONAL REGULATOR, GNTR FAMILY"/>
    <property type="match status" value="1"/>
</dbReference>
<organism evidence="5 6">
    <name type="scientific">Cohaesibacter marisflavi</name>
    <dbReference type="NCBI Taxonomy" id="655353"/>
    <lineage>
        <taxon>Bacteria</taxon>
        <taxon>Pseudomonadati</taxon>
        <taxon>Pseudomonadota</taxon>
        <taxon>Alphaproteobacteria</taxon>
        <taxon>Hyphomicrobiales</taxon>
        <taxon>Cohaesibacteraceae</taxon>
    </lineage>
</organism>
<proteinExistence type="predicted"/>
<dbReference type="SUPFAM" id="SSF46785">
    <property type="entry name" value="Winged helix' DNA-binding domain"/>
    <property type="match status" value="1"/>
</dbReference>
<dbReference type="SUPFAM" id="SSF48008">
    <property type="entry name" value="GntR ligand-binding domain-like"/>
    <property type="match status" value="1"/>
</dbReference>
<evidence type="ECO:0000313" key="5">
    <source>
        <dbReference type="EMBL" id="SFO74845.1"/>
    </source>
</evidence>
<evidence type="ECO:0000259" key="4">
    <source>
        <dbReference type="PROSITE" id="PS50949"/>
    </source>
</evidence>
<dbReference type="Gene3D" id="1.10.10.10">
    <property type="entry name" value="Winged helix-like DNA-binding domain superfamily/Winged helix DNA-binding domain"/>
    <property type="match status" value="1"/>
</dbReference>
<dbReference type="InterPro" id="IPR036388">
    <property type="entry name" value="WH-like_DNA-bd_sf"/>
</dbReference>
<keyword evidence="1" id="KW-0805">Transcription regulation</keyword>
<accession>A0A1I5JQ04</accession>
<keyword evidence="6" id="KW-1185">Reference proteome</keyword>
<gene>
    <name evidence="5" type="ORF">SAMN04488056_11225</name>
</gene>
<dbReference type="AlphaFoldDB" id="A0A1I5JQ04"/>
<dbReference type="GO" id="GO:0003677">
    <property type="term" value="F:DNA binding"/>
    <property type="evidence" value="ECO:0007669"/>
    <property type="project" value="UniProtKB-KW"/>
</dbReference>
<dbReference type="InterPro" id="IPR011711">
    <property type="entry name" value="GntR_C"/>
</dbReference>
<dbReference type="OrthoDB" id="6087511at2"/>
<dbReference type="InterPro" id="IPR036390">
    <property type="entry name" value="WH_DNA-bd_sf"/>
</dbReference>
<dbReference type="SMART" id="SM00895">
    <property type="entry name" value="FCD"/>
    <property type="match status" value="1"/>
</dbReference>
<dbReference type="PANTHER" id="PTHR43537:SF45">
    <property type="entry name" value="GNTR FAMILY REGULATORY PROTEIN"/>
    <property type="match status" value="1"/>
</dbReference>
<dbReference type="InterPro" id="IPR000524">
    <property type="entry name" value="Tscrpt_reg_HTH_GntR"/>
</dbReference>
<name>A0A1I5JQ04_9HYPH</name>
<dbReference type="CDD" id="cd07377">
    <property type="entry name" value="WHTH_GntR"/>
    <property type="match status" value="1"/>
</dbReference>
<reference evidence="5 6" key="1">
    <citation type="submission" date="2016-10" db="EMBL/GenBank/DDBJ databases">
        <authorList>
            <person name="de Groot N.N."/>
        </authorList>
    </citation>
    <scope>NUCLEOTIDE SEQUENCE [LARGE SCALE GENOMIC DNA]</scope>
    <source>
        <strain evidence="5 6">CGMCC 1.9157</strain>
    </source>
</reference>
<dbReference type="Pfam" id="PF00392">
    <property type="entry name" value="GntR"/>
    <property type="match status" value="1"/>
</dbReference>
<dbReference type="Gene3D" id="1.20.120.530">
    <property type="entry name" value="GntR ligand-binding domain-like"/>
    <property type="match status" value="1"/>
</dbReference>
<evidence type="ECO:0000256" key="3">
    <source>
        <dbReference type="ARBA" id="ARBA00023163"/>
    </source>
</evidence>